<keyword evidence="4 12" id="KW-0436">Ligase</keyword>
<dbReference type="STRING" id="1945520.A1019T_01961"/>
<dbReference type="InterPro" id="IPR050058">
    <property type="entry name" value="Ala-tRNA_ligase"/>
</dbReference>
<keyword evidence="9 12" id="KW-0694">RNA-binding</keyword>
<dbReference type="GO" id="GO:0000049">
    <property type="term" value="F:tRNA binding"/>
    <property type="evidence" value="ECO:0007669"/>
    <property type="project" value="UniProtKB-KW"/>
</dbReference>
<dbReference type="SUPFAM" id="SSF55681">
    <property type="entry name" value="Class II aaRS and biotin synthetases"/>
    <property type="match status" value="1"/>
</dbReference>
<dbReference type="HAMAP" id="MF_00036_B">
    <property type="entry name" value="Ala_tRNA_synth_B"/>
    <property type="match status" value="1"/>
</dbReference>
<feature type="binding site" evidence="12">
    <location>
        <position position="587"/>
    </location>
    <ligand>
        <name>Zn(2+)</name>
        <dbReference type="ChEBI" id="CHEBI:29105"/>
    </ligand>
</feature>
<dbReference type="Gene3D" id="3.10.310.40">
    <property type="match status" value="1"/>
</dbReference>
<dbReference type="GO" id="GO:0008270">
    <property type="term" value="F:zinc ion binding"/>
    <property type="evidence" value="ECO:0007669"/>
    <property type="project" value="UniProtKB-UniRule"/>
</dbReference>
<dbReference type="PANTHER" id="PTHR11777:SF9">
    <property type="entry name" value="ALANINE--TRNA LIGASE, CYTOPLASMIC"/>
    <property type="match status" value="1"/>
</dbReference>
<dbReference type="SUPFAM" id="SSF50447">
    <property type="entry name" value="Translation proteins"/>
    <property type="match status" value="1"/>
</dbReference>
<dbReference type="InterPro" id="IPR018163">
    <property type="entry name" value="Thr/Ala-tRNA-synth_IIc_edit"/>
</dbReference>
<dbReference type="GO" id="GO:0005524">
    <property type="term" value="F:ATP binding"/>
    <property type="evidence" value="ECO:0007669"/>
    <property type="project" value="UniProtKB-UniRule"/>
</dbReference>
<dbReference type="GO" id="GO:0005829">
    <property type="term" value="C:cytosol"/>
    <property type="evidence" value="ECO:0007669"/>
    <property type="project" value="TreeGrafter"/>
</dbReference>
<keyword evidence="11 12" id="KW-0030">Aminoacyl-tRNA synthetase</keyword>
<dbReference type="SUPFAM" id="SSF55186">
    <property type="entry name" value="ThrRS/AlaRS common domain"/>
    <property type="match status" value="1"/>
</dbReference>
<dbReference type="InterPro" id="IPR018162">
    <property type="entry name" value="Ala-tRNA-ligase_IIc_anticod-bd"/>
</dbReference>
<keyword evidence="13" id="KW-0175">Coiled coil</keyword>
<feature type="binding site" evidence="12">
    <location>
        <position position="699"/>
    </location>
    <ligand>
        <name>Zn(2+)</name>
        <dbReference type="ChEBI" id="CHEBI:29105"/>
    </ligand>
</feature>
<keyword evidence="3 12" id="KW-0820">tRNA-binding</keyword>
<dbReference type="Pfam" id="PF02272">
    <property type="entry name" value="DHHA1"/>
    <property type="match status" value="1"/>
</dbReference>
<organism evidence="15 16">
    <name type="scientific">Psychrobacter pasteurii</name>
    <dbReference type="NCBI Taxonomy" id="1945520"/>
    <lineage>
        <taxon>Bacteria</taxon>
        <taxon>Pseudomonadati</taxon>
        <taxon>Pseudomonadota</taxon>
        <taxon>Gammaproteobacteria</taxon>
        <taxon>Moraxellales</taxon>
        <taxon>Moraxellaceae</taxon>
        <taxon>Psychrobacter</taxon>
    </lineage>
</organism>
<evidence type="ECO:0000313" key="15">
    <source>
        <dbReference type="EMBL" id="SJM37976.1"/>
    </source>
</evidence>
<evidence type="ECO:0000256" key="1">
    <source>
        <dbReference type="ARBA" id="ARBA00004496"/>
    </source>
</evidence>
<dbReference type="Gene3D" id="2.40.30.130">
    <property type="match status" value="1"/>
</dbReference>
<comment type="similarity">
    <text evidence="2 12">Belongs to the class-II aminoacyl-tRNA synthetase family.</text>
</comment>
<evidence type="ECO:0000256" key="8">
    <source>
        <dbReference type="ARBA" id="ARBA00022840"/>
    </source>
</evidence>
<dbReference type="PANTHER" id="PTHR11777">
    <property type="entry name" value="ALANYL-TRNA SYNTHETASE"/>
    <property type="match status" value="1"/>
</dbReference>
<dbReference type="GO" id="GO:0002161">
    <property type="term" value="F:aminoacyl-tRNA deacylase activity"/>
    <property type="evidence" value="ECO:0007669"/>
    <property type="project" value="TreeGrafter"/>
</dbReference>
<keyword evidence="8 12" id="KW-0067">ATP-binding</keyword>
<evidence type="ECO:0000256" key="10">
    <source>
        <dbReference type="ARBA" id="ARBA00022917"/>
    </source>
</evidence>
<gene>
    <name evidence="12 15" type="primary">alaS</name>
    <name evidence="15" type="ORF">A1019T_01961</name>
</gene>
<dbReference type="InterPro" id="IPR018164">
    <property type="entry name" value="Ala-tRNA-synth_IIc_N"/>
</dbReference>
<sequence>MTQSAPTSSNSVSPASNKFLSTAELRKSFIDFFVSKQHTHVPSSSLVPYNDPTLLFTNAGMNQFKDCFLGIDKRDYTRAVTSQKCVRAGGKHNDLDNVGYTARHHTFFEMLGNFSFGDYFKKSAIAYAWEFLTSKDWLALDADRLYVTIYETDDEAFDIWHKDIGLPAERIIRIGDNKGAPYASDNFWAMGDTGPCGPCSEVFYDHGAHVEGGLPGTPEEDGDRYIEVWNCVFMQFNRQPDGTMEPLPAPSVDTGMGLERISAILQGVHSNYEIDLFVNLINSAADLLGIKNEGQASLKVIADHIRAVSFLIADGVLPSNEGRGYVLRRIIRRAVRHGNKLGAEDSFFYKMVAPLVKEMGEAYPQLVEKQAFIESAIEKEEVQFAKTLAQGLRLLDSELVSLKSGDVLSGEAAFKLYDTYGFPVDLTADITRERGISIDEAGFDEQMNIQRQRARDAGKFDVDYSAAIKVDSPTEFVGYEKLDETQVNIIGLYQDGKEVEELNEGDEGVIVLDRTPFYAEGGGQVGEMGEIRTSSGVFNVEDTKKSGQAIIHHGVVNMGSLKTKQTADAQVISAIRSASARNHSATHLLHAALRKVLGDKVSQKGSLVSSEVLRFDFSYDNAVSQKDLAAIERLVNEQIQANVETQIEHMNIDDAMAKGAAALFGEKYGETVRVLTMGTNEIEDGIEKPFSIELCGGLHVKRTGDIGLFKITSESGIAAGVRRIEALTGMGALRYVQQADSQLTTLANQLKAKRPEVADRVQTMADKQRELEKEIERLNQKIASAQAATLVDNVQTIADKKVLIAQVAGIDGKAMRGLVDDMKSKLQDTIIVLVGEKGEQLALAASVSKSLTGDIKAGDIIRYLATELGGKGGGKPDYAQGGAPNSDKLEAVMAQLPNWLEGQLSQ</sequence>
<dbReference type="EC" id="6.1.1.7" evidence="12"/>
<dbReference type="RefSeq" id="WP_077449344.1">
    <property type="nucleotide sequence ID" value="NZ_FUGD01000115.1"/>
</dbReference>
<evidence type="ECO:0000256" key="13">
    <source>
        <dbReference type="SAM" id="Coils"/>
    </source>
</evidence>
<evidence type="ECO:0000256" key="4">
    <source>
        <dbReference type="ARBA" id="ARBA00022598"/>
    </source>
</evidence>
<dbReference type="FunFam" id="3.30.980.10:FF:000004">
    <property type="entry name" value="Alanine--tRNA ligase, cytoplasmic"/>
    <property type="match status" value="1"/>
</dbReference>
<comment type="cofactor">
    <cofactor evidence="12">
        <name>Zn(2+)</name>
        <dbReference type="ChEBI" id="CHEBI:29105"/>
    </cofactor>
    <text evidence="12">Binds 1 zinc ion per subunit.</text>
</comment>
<evidence type="ECO:0000256" key="7">
    <source>
        <dbReference type="ARBA" id="ARBA00022833"/>
    </source>
</evidence>
<keyword evidence="6 12" id="KW-0547">Nucleotide-binding</keyword>
<dbReference type="FunFam" id="2.40.30.130:FF:000001">
    <property type="entry name" value="Alanine--tRNA ligase"/>
    <property type="match status" value="1"/>
</dbReference>
<accession>A0A1R4EHK9</accession>
<evidence type="ECO:0000256" key="9">
    <source>
        <dbReference type="ARBA" id="ARBA00022884"/>
    </source>
</evidence>
<dbReference type="FunFam" id="3.30.54.20:FF:000001">
    <property type="entry name" value="Alanine--tRNA ligase"/>
    <property type="match status" value="1"/>
</dbReference>
<keyword evidence="5 12" id="KW-0479">Metal-binding</keyword>
<dbReference type="Gene3D" id="3.30.980.10">
    <property type="entry name" value="Threonyl-trna Synthetase, Chain A, domain 2"/>
    <property type="match status" value="1"/>
</dbReference>
<dbReference type="InterPro" id="IPR002318">
    <property type="entry name" value="Ala-tRNA-lgiase_IIc"/>
</dbReference>
<evidence type="ECO:0000256" key="5">
    <source>
        <dbReference type="ARBA" id="ARBA00022723"/>
    </source>
</evidence>
<dbReference type="InterPro" id="IPR045864">
    <property type="entry name" value="aa-tRNA-synth_II/BPL/LPL"/>
</dbReference>
<dbReference type="Pfam" id="PF01411">
    <property type="entry name" value="tRNA-synt_2c"/>
    <property type="match status" value="1"/>
</dbReference>
<keyword evidence="12" id="KW-0963">Cytoplasm</keyword>
<evidence type="ECO:0000256" key="2">
    <source>
        <dbReference type="ARBA" id="ARBA00008226"/>
    </source>
</evidence>
<proteinExistence type="inferred from homology"/>
<feature type="binding site" evidence="12">
    <location>
        <position position="583"/>
    </location>
    <ligand>
        <name>Zn(2+)</name>
        <dbReference type="ChEBI" id="CHEBI:29105"/>
    </ligand>
</feature>
<comment type="function">
    <text evidence="12">Catalyzes the attachment of alanine to tRNA(Ala) in a two-step reaction: alanine is first activated by ATP to form Ala-AMP and then transferred to the acceptor end of tRNA(Ala). Also edits incorrectly charged Ser-tRNA(Ala) and Gly-tRNA(Ala) via its editing domain.</text>
</comment>
<dbReference type="InterPro" id="IPR003156">
    <property type="entry name" value="DHHA1_dom"/>
</dbReference>
<dbReference type="InterPro" id="IPR009000">
    <property type="entry name" value="Transl_B-barrel_sf"/>
</dbReference>
<dbReference type="PRINTS" id="PR00980">
    <property type="entry name" value="TRNASYNTHALA"/>
</dbReference>
<comment type="catalytic activity">
    <reaction evidence="12">
        <text>tRNA(Ala) + L-alanine + ATP = L-alanyl-tRNA(Ala) + AMP + diphosphate</text>
        <dbReference type="Rhea" id="RHEA:12540"/>
        <dbReference type="Rhea" id="RHEA-COMP:9657"/>
        <dbReference type="Rhea" id="RHEA-COMP:9923"/>
        <dbReference type="ChEBI" id="CHEBI:30616"/>
        <dbReference type="ChEBI" id="CHEBI:33019"/>
        <dbReference type="ChEBI" id="CHEBI:57972"/>
        <dbReference type="ChEBI" id="CHEBI:78442"/>
        <dbReference type="ChEBI" id="CHEBI:78497"/>
        <dbReference type="ChEBI" id="CHEBI:456215"/>
        <dbReference type="EC" id="6.1.1.7"/>
    </reaction>
</comment>
<dbReference type="SMART" id="SM00863">
    <property type="entry name" value="tRNA_SAD"/>
    <property type="match status" value="1"/>
</dbReference>
<dbReference type="FunFam" id="3.10.310.40:FF:000001">
    <property type="entry name" value="Alanine--tRNA ligase"/>
    <property type="match status" value="1"/>
</dbReference>
<dbReference type="InterPro" id="IPR012947">
    <property type="entry name" value="tRNA_SAD"/>
</dbReference>
<name>A0A1R4EHK9_9GAMM</name>
<dbReference type="SUPFAM" id="SSF101353">
    <property type="entry name" value="Putative anticodon-binding domain of alanyl-tRNA synthetase (AlaRS)"/>
    <property type="match status" value="1"/>
</dbReference>
<dbReference type="PROSITE" id="PS50860">
    <property type="entry name" value="AA_TRNA_LIGASE_II_ALA"/>
    <property type="match status" value="1"/>
</dbReference>
<dbReference type="FunFam" id="3.30.930.10:FF:000004">
    <property type="entry name" value="Alanine--tRNA ligase"/>
    <property type="match status" value="1"/>
</dbReference>
<evidence type="ECO:0000259" key="14">
    <source>
        <dbReference type="PROSITE" id="PS50860"/>
    </source>
</evidence>
<dbReference type="AlphaFoldDB" id="A0A1R4EHK9"/>
<dbReference type="InterPro" id="IPR023033">
    <property type="entry name" value="Ala_tRNA_ligase_euk/bac"/>
</dbReference>
<evidence type="ECO:0000313" key="16">
    <source>
        <dbReference type="Proteomes" id="UP000188169"/>
    </source>
</evidence>
<dbReference type="Gene3D" id="6.10.250.550">
    <property type="match status" value="1"/>
</dbReference>
<dbReference type="Pfam" id="PF07973">
    <property type="entry name" value="tRNA_SAD"/>
    <property type="match status" value="1"/>
</dbReference>
<comment type="domain">
    <text evidence="12">Consists of three domains; the N-terminal catalytic domain, the editing domain and the C-terminal C-Ala domain. The editing domain removes incorrectly charged amino acids, while the C-Ala domain, along with tRNA(Ala), serves as a bridge to cooperatively bring together the editing and aminoacylation centers thus stimulating deacylation of misacylated tRNAs.</text>
</comment>
<evidence type="ECO:0000256" key="3">
    <source>
        <dbReference type="ARBA" id="ARBA00022555"/>
    </source>
</evidence>
<keyword evidence="7 12" id="KW-0862">Zinc</keyword>
<dbReference type="Gene3D" id="3.30.54.20">
    <property type="match status" value="1"/>
</dbReference>
<dbReference type="GO" id="GO:0006419">
    <property type="term" value="P:alanyl-tRNA aminoacylation"/>
    <property type="evidence" value="ECO:0007669"/>
    <property type="project" value="UniProtKB-UniRule"/>
</dbReference>
<dbReference type="EMBL" id="FUGD01000115">
    <property type="protein sequence ID" value="SJM37976.1"/>
    <property type="molecule type" value="Genomic_DNA"/>
</dbReference>
<dbReference type="GO" id="GO:0045892">
    <property type="term" value="P:negative regulation of DNA-templated transcription"/>
    <property type="evidence" value="ECO:0007669"/>
    <property type="project" value="TreeGrafter"/>
</dbReference>
<evidence type="ECO:0000256" key="12">
    <source>
        <dbReference type="HAMAP-Rule" id="MF_00036"/>
    </source>
</evidence>
<dbReference type="NCBIfam" id="TIGR00344">
    <property type="entry name" value="alaS"/>
    <property type="match status" value="1"/>
</dbReference>
<dbReference type="CDD" id="cd00673">
    <property type="entry name" value="AlaRS_core"/>
    <property type="match status" value="1"/>
</dbReference>
<feature type="binding site" evidence="12">
    <location>
        <position position="695"/>
    </location>
    <ligand>
        <name>Zn(2+)</name>
        <dbReference type="ChEBI" id="CHEBI:29105"/>
    </ligand>
</feature>
<keyword evidence="16" id="KW-1185">Reference proteome</keyword>
<evidence type="ECO:0000256" key="11">
    <source>
        <dbReference type="ARBA" id="ARBA00023146"/>
    </source>
</evidence>
<reference evidence="16" key="1">
    <citation type="submission" date="2017-02" db="EMBL/GenBank/DDBJ databases">
        <authorList>
            <person name="Mornico D."/>
        </authorList>
    </citation>
    <scope>NUCLEOTIDE SEQUENCE [LARGE SCALE GENOMIC DNA]</scope>
</reference>
<dbReference type="InterPro" id="IPR018165">
    <property type="entry name" value="Ala-tRNA-synth_IIc_core"/>
</dbReference>
<keyword evidence="10 12" id="KW-0648">Protein biosynthesis</keyword>
<dbReference type="GO" id="GO:0004813">
    <property type="term" value="F:alanine-tRNA ligase activity"/>
    <property type="evidence" value="ECO:0007669"/>
    <property type="project" value="UniProtKB-UniRule"/>
</dbReference>
<comment type="subcellular location">
    <subcellularLocation>
        <location evidence="1 12">Cytoplasm</location>
    </subcellularLocation>
</comment>
<feature type="domain" description="Alanyl-transfer RNA synthetases family profile" evidence="14">
    <location>
        <begin position="20"/>
        <end position="738"/>
    </location>
</feature>
<evidence type="ECO:0000256" key="6">
    <source>
        <dbReference type="ARBA" id="ARBA00022741"/>
    </source>
</evidence>
<dbReference type="Proteomes" id="UP000188169">
    <property type="component" value="Unassembled WGS sequence"/>
</dbReference>
<protein>
    <recommendedName>
        <fullName evidence="12">Alanine--tRNA ligase</fullName>
        <ecNumber evidence="12">6.1.1.7</ecNumber>
    </recommendedName>
    <alternativeName>
        <fullName evidence="12">Alanyl-tRNA synthetase</fullName>
        <shortName evidence="12">AlaRS</shortName>
    </alternativeName>
</protein>
<feature type="coiled-coil region" evidence="13">
    <location>
        <begin position="761"/>
        <end position="788"/>
    </location>
</feature>
<dbReference type="Gene3D" id="3.30.930.10">
    <property type="entry name" value="Bira Bifunctional Protein, Domain 2"/>
    <property type="match status" value="1"/>
</dbReference>